<dbReference type="InterPro" id="IPR000595">
    <property type="entry name" value="cNMP-bd_dom"/>
</dbReference>
<keyword evidence="4" id="KW-1185">Reference proteome</keyword>
<protein>
    <submittedName>
        <fullName evidence="3">Cyclic nucleotide-binding domain-containing protein</fullName>
    </submittedName>
</protein>
<dbReference type="InterPro" id="IPR014710">
    <property type="entry name" value="RmlC-like_jellyroll"/>
</dbReference>
<dbReference type="CDD" id="cd00038">
    <property type="entry name" value="CAP_ED"/>
    <property type="match status" value="1"/>
</dbReference>
<evidence type="ECO:0000259" key="2">
    <source>
        <dbReference type="PROSITE" id="PS50042"/>
    </source>
</evidence>
<evidence type="ECO:0000256" key="1">
    <source>
        <dbReference type="SAM" id="MobiDB-lite"/>
    </source>
</evidence>
<evidence type="ECO:0000313" key="4">
    <source>
        <dbReference type="Proteomes" id="UP001596972"/>
    </source>
</evidence>
<dbReference type="Gene3D" id="2.60.120.10">
    <property type="entry name" value="Jelly Rolls"/>
    <property type="match status" value="1"/>
</dbReference>
<feature type="compositionally biased region" description="Basic residues" evidence="1">
    <location>
        <begin position="19"/>
        <end position="31"/>
    </location>
</feature>
<dbReference type="Gene3D" id="3.30.70.1230">
    <property type="entry name" value="Nucleotide cyclase"/>
    <property type="match status" value="1"/>
</dbReference>
<dbReference type="Pfam" id="PF00027">
    <property type="entry name" value="cNMP_binding"/>
    <property type="match status" value="1"/>
</dbReference>
<reference evidence="4" key="1">
    <citation type="journal article" date="2019" name="Int. J. Syst. Evol. Microbiol.">
        <title>The Global Catalogue of Microorganisms (GCM) 10K type strain sequencing project: providing services to taxonomists for standard genome sequencing and annotation.</title>
        <authorList>
            <consortium name="The Broad Institute Genomics Platform"/>
            <consortium name="The Broad Institute Genome Sequencing Center for Infectious Disease"/>
            <person name="Wu L."/>
            <person name="Ma J."/>
        </authorList>
    </citation>
    <scope>NUCLEOTIDE SEQUENCE [LARGE SCALE GENOMIC DNA]</scope>
    <source>
        <strain evidence="4">JCM 31202</strain>
    </source>
</reference>
<proteinExistence type="predicted"/>
<dbReference type="SMART" id="SM00100">
    <property type="entry name" value="cNMP"/>
    <property type="match status" value="1"/>
</dbReference>
<dbReference type="InterPro" id="IPR018490">
    <property type="entry name" value="cNMP-bd_dom_sf"/>
</dbReference>
<dbReference type="PROSITE" id="PS50042">
    <property type="entry name" value="CNMP_BINDING_3"/>
    <property type="match status" value="1"/>
</dbReference>
<gene>
    <name evidence="3" type="ORF">ACFQ11_26595</name>
</gene>
<dbReference type="EMBL" id="JBHTJA010000069">
    <property type="protein sequence ID" value="MFD0903984.1"/>
    <property type="molecule type" value="Genomic_DNA"/>
</dbReference>
<dbReference type="InterPro" id="IPR050397">
    <property type="entry name" value="Env_Response_Regulators"/>
</dbReference>
<dbReference type="SUPFAM" id="SSF51206">
    <property type="entry name" value="cAMP-binding domain-like"/>
    <property type="match status" value="1"/>
</dbReference>
<comment type="caution">
    <text evidence="3">The sequence shown here is derived from an EMBL/GenBank/DDBJ whole genome shotgun (WGS) entry which is preliminary data.</text>
</comment>
<dbReference type="RefSeq" id="WP_378303365.1">
    <property type="nucleotide sequence ID" value="NZ_JBHTJA010000069.1"/>
</dbReference>
<dbReference type="PANTHER" id="PTHR24567">
    <property type="entry name" value="CRP FAMILY TRANSCRIPTIONAL REGULATORY PROTEIN"/>
    <property type="match status" value="1"/>
</dbReference>
<name>A0ABW3EWP1_9ACTN</name>
<accession>A0ABW3EWP1</accession>
<sequence length="439" mass="47318">MDEHVRDHAPGATPASCPGRRRKDVRHRPRGAVRPPAGGPVARRGFWGSLSPAQQAAFLAVAEPVRFTLGEVLWHEGEIAGHVIVIRSGRVRVSVRRDGRERALAERGPGDIIGERASLRLRSRSATIVALEDVHALVLSTRAFADFLTRHPQVLIVLEDELYARLAEPGGPPAPREPAPEPIAACEGHVCLHGPAMTTHAPPVVQYPPQSPCCVPAHGNHHAVLHQYGPRPQPAPGPGGTPHWAGQNCTIMFTDIAGYSSAHRDDGDRLAVKSTMYELLQEAFTMSNVPWHACHREDRGDGALIVVPPEVPTTSLVDPLIAWLAARLRRHNGRAGELARFQLRLALHVGPVTPDGQGVSGWPLIQASRLLDAGPFKDRLAATGADLGFIASAFVYESVIAHSPGYVDAAAYEPMTCKVKETEVSGWMHLPGGPFRAVT</sequence>
<dbReference type="InterPro" id="IPR029787">
    <property type="entry name" value="Nucleotide_cyclase"/>
</dbReference>
<dbReference type="Proteomes" id="UP001596972">
    <property type="component" value="Unassembled WGS sequence"/>
</dbReference>
<evidence type="ECO:0000313" key="3">
    <source>
        <dbReference type="EMBL" id="MFD0903984.1"/>
    </source>
</evidence>
<organism evidence="3 4">
    <name type="scientific">Actinomadura sediminis</name>
    <dbReference type="NCBI Taxonomy" id="1038904"/>
    <lineage>
        <taxon>Bacteria</taxon>
        <taxon>Bacillati</taxon>
        <taxon>Actinomycetota</taxon>
        <taxon>Actinomycetes</taxon>
        <taxon>Streptosporangiales</taxon>
        <taxon>Thermomonosporaceae</taxon>
        <taxon>Actinomadura</taxon>
    </lineage>
</organism>
<feature type="region of interest" description="Disordered" evidence="1">
    <location>
        <begin position="1"/>
        <end position="39"/>
    </location>
</feature>
<feature type="domain" description="Cyclic nucleotide-binding" evidence="2">
    <location>
        <begin position="46"/>
        <end position="165"/>
    </location>
</feature>
<dbReference type="PANTHER" id="PTHR24567:SF74">
    <property type="entry name" value="HTH-TYPE TRANSCRIPTIONAL REGULATOR ARCR"/>
    <property type="match status" value="1"/>
</dbReference>
<dbReference type="SUPFAM" id="SSF55073">
    <property type="entry name" value="Nucleotide cyclase"/>
    <property type="match status" value="1"/>
</dbReference>